<keyword evidence="7 8" id="KW-0520">NAD</keyword>
<dbReference type="PANTHER" id="PTHR48075">
    <property type="entry name" value="3-HYDROXYACYL-COA DEHYDROGENASE FAMILY PROTEIN"/>
    <property type="match status" value="1"/>
</dbReference>
<dbReference type="InterPro" id="IPR006108">
    <property type="entry name" value="3HC_DH_C"/>
</dbReference>
<keyword evidence="6 8" id="KW-0560">Oxidoreductase</keyword>
<evidence type="ECO:0000256" key="3">
    <source>
        <dbReference type="ARBA" id="ARBA00005086"/>
    </source>
</evidence>
<feature type="region of interest" description="Disordered" evidence="9">
    <location>
        <begin position="1"/>
        <end position="28"/>
    </location>
</feature>
<protein>
    <recommendedName>
        <fullName evidence="8">L-carnitine dehydrogenase</fullName>
        <shortName evidence="8">CDH</shortName>
        <shortName evidence="8">L-CDH</shortName>
        <ecNumber evidence="8">1.1.1.108</ecNumber>
    </recommendedName>
</protein>
<evidence type="ECO:0000256" key="7">
    <source>
        <dbReference type="ARBA" id="ARBA00023027"/>
    </source>
</evidence>
<organism evidence="12 13">
    <name type="scientific">Brevibacterium daeguense</name>
    <dbReference type="NCBI Taxonomy" id="909936"/>
    <lineage>
        <taxon>Bacteria</taxon>
        <taxon>Bacillati</taxon>
        <taxon>Actinomycetota</taxon>
        <taxon>Actinomycetes</taxon>
        <taxon>Micrococcales</taxon>
        <taxon>Brevibacteriaceae</taxon>
        <taxon>Brevibacterium</taxon>
    </lineage>
</organism>
<dbReference type="SUPFAM" id="SSF51735">
    <property type="entry name" value="NAD(P)-binding Rossmann-fold domains"/>
    <property type="match status" value="1"/>
</dbReference>
<comment type="pathway">
    <text evidence="3">Lipid metabolism; butanoate metabolism.</text>
</comment>
<dbReference type="Gene3D" id="3.40.50.720">
    <property type="entry name" value="NAD(P)-binding Rossmann-like Domain"/>
    <property type="match status" value="1"/>
</dbReference>
<sequence length="366" mass="38569">MTSNTQATQATQTTQAPADPGPDATAPTLAVAPPAVEDVTTVACVGIGTIGGGWAAYFLARGYRVQAWDPSPEAPARVRELIAAAWPALTELGLADGADPENITVHTDLAEALSGAQFVQESAPEVLEMKQNLLADIDAAAAPGVIIASSTSGYSMSEMAVRAAHPERLVVGHPFNPPYLIPLVEVVGGTASAPDAIEWSSRWYEHLGKSVITMDREVPGFIANRLQEALWREALHMVRNGEATVEQIDRSITDGPGLRWPLQGPMLTFHLAGGNGGMKHMLDHFGPSLKSPWTRLEAPELTDELRDAVVAGCDDEANGRTVPQLVAERDKAIIAIRKVIEDLRTGAGPAGVHSAVDVGGPAGEAQ</sequence>
<dbReference type="InterPro" id="IPR006176">
    <property type="entry name" value="3-OHacyl-CoA_DH_NAD-bd"/>
</dbReference>
<comment type="subcellular location">
    <subcellularLocation>
        <location evidence="1 8">Cytoplasm</location>
    </subcellularLocation>
</comment>
<keyword evidence="5 8" id="KW-0963">Cytoplasm</keyword>
<evidence type="ECO:0000259" key="11">
    <source>
        <dbReference type="Pfam" id="PF02737"/>
    </source>
</evidence>
<evidence type="ECO:0000259" key="10">
    <source>
        <dbReference type="Pfam" id="PF00725"/>
    </source>
</evidence>
<evidence type="ECO:0000313" key="13">
    <source>
        <dbReference type="Proteomes" id="UP001501586"/>
    </source>
</evidence>
<comment type="caution">
    <text evidence="12">The sequence shown here is derived from an EMBL/GenBank/DDBJ whole genome shotgun (WGS) entry which is preliminary data.</text>
</comment>
<dbReference type="SUPFAM" id="SSF48179">
    <property type="entry name" value="6-phosphogluconate dehydrogenase C-terminal domain-like"/>
    <property type="match status" value="1"/>
</dbReference>
<accession>A0ABP8EHN8</accession>
<name>A0ABP8EHN8_9MICO</name>
<dbReference type="InterPro" id="IPR008927">
    <property type="entry name" value="6-PGluconate_DH-like_C_sf"/>
</dbReference>
<evidence type="ECO:0000256" key="8">
    <source>
        <dbReference type="HAMAP-Rule" id="MF_02129"/>
    </source>
</evidence>
<evidence type="ECO:0000256" key="4">
    <source>
        <dbReference type="ARBA" id="ARBA00011738"/>
    </source>
</evidence>
<comment type="similarity">
    <text evidence="8">Belongs to the 3-hydroxyacyl-CoA dehydrogenase family. L-carnitine dehydrogenase subfamily.</text>
</comment>
<dbReference type="HAMAP" id="MF_02129">
    <property type="entry name" value="L_carnitine_dehydrog"/>
    <property type="match status" value="1"/>
</dbReference>
<evidence type="ECO:0000256" key="1">
    <source>
        <dbReference type="ARBA" id="ARBA00004496"/>
    </source>
</evidence>
<proteinExistence type="inferred from homology"/>
<dbReference type="Gene3D" id="1.10.1040.10">
    <property type="entry name" value="N-(1-d-carboxylethyl)-l-norvaline Dehydrogenase, domain 2"/>
    <property type="match status" value="1"/>
</dbReference>
<evidence type="ECO:0000256" key="5">
    <source>
        <dbReference type="ARBA" id="ARBA00022490"/>
    </source>
</evidence>
<comment type="function">
    <text evidence="8">Catalyzes the NAD(+)-dependent oxidation of L-carnitine to 3-dehydrocarnitine.</text>
</comment>
<comment type="catalytic activity">
    <reaction evidence="8">
        <text>carnitine + NAD(+) = 3-dehydrocarnitine + NADH + H(+)</text>
        <dbReference type="Rhea" id="RHEA:19265"/>
        <dbReference type="ChEBI" id="CHEBI:15378"/>
        <dbReference type="ChEBI" id="CHEBI:17126"/>
        <dbReference type="ChEBI" id="CHEBI:57540"/>
        <dbReference type="ChEBI" id="CHEBI:57885"/>
        <dbReference type="ChEBI" id="CHEBI:57945"/>
        <dbReference type="EC" id="1.1.1.108"/>
    </reaction>
</comment>
<keyword evidence="13" id="KW-1185">Reference proteome</keyword>
<evidence type="ECO:0000256" key="6">
    <source>
        <dbReference type="ARBA" id="ARBA00023002"/>
    </source>
</evidence>
<dbReference type="EC" id="1.1.1.108" evidence="8"/>
<dbReference type="Pfam" id="PF02737">
    <property type="entry name" value="3HCDH_N"/>
    <property type="match status" value="1"/>
</dbReference>
<gene>
    <name evidence="12" type="ORF">GCM10022261_10050</name>
</gene>
<dbReference type="PANTHER" id="PTHR48075:SF5">
    <property type="entry name" value="3-HYDROXYBUTYRYL-COA DEHYDROGENASE"/>
    <property type="match status" value="1"/>
</dbReference>
<evidence type="ECO:0000313" key="12">
    <source>
        <dbReference type="EMBL" id="GAA4283474.1"/>
    </source>
</evidence>
<feature type="binding site" evidence="8">
    <location>
        <begin position="46"/>
        <end position="51"/>
    </location>
    <ligand>
        <name>NAD(+)</name>
        <dbReference type="ChEBI" id="CHEBI:57540"/>
    </ligand>
</feature>
<comment type="pathway">
    <text evidence="2 8">Amine and polyamine metabolism; carnitine metabolism.</text>
</comment>
<reference evidence="13" key="1">
    <citation type="journal article" date="2019" name="Int. J. Syst. Evol. Microbiol.">
        <title>The Global Catalogue of Microorganisms (GCM) 10K type strain sequencing project: providing services to taxonomists for standard genome sequencing and annotation.</title>
        <authorList>
            <consortium name="The Broad Institute Genomics Platform"/>
            <consortium name="The Broad Institute Genome Sequencing Center for Infectious Disease"/>
            <person name="Wu L."/>
            <person name="Ma J."/>
        </authorList>
    </citation>
    <scope>NUCLEOTIDE SEQUENCE [LARGE SCALE GENOMIC DNA]</scope>
    <source>
        <strain evidence="13">JCM 17458</strain>
    </source>
</reference>
<dbReference type="RefSeq" id="WP_236863530.1">
    <property type="nucleotide sequence ID" value="NZ_BAABAZ010000004.1"/>
</dbReference>
<dbReference type="Pfam" id="PF00725">
    <property type="entry name" value="3HCDH"/>
    <property type="match status" value="1"/>
</dbReference>
<evidence type="ECO:0000256" key="9">
    <source>
        <dbReference type="SAM" id="MobiDB-lite"/>
    </source>
</evidence>
<evidence type="ECO:0000256" key="2">
    <source>
        <dbReference type="ARBA" id="ARBA00004855"/>
    </source>
</evidence>
<feature type="domain" description="3-hydroxyacyl-CoA dehydrogenase NAD binding" evidence="11">
    <location>
        <begin position="41"/>
        <end position="216"/>
    </location>
</feature>
<dbReference type="InterPro" id="IPR036291">
    <property type="entry name" value="NAD(P)-bd_dom_sf"/>
</dbReference>
<dbReference type="Proteomes" id="UP001501586">
    <property type="component" value="Unassembled WGS sequence"/>
</dbReference>
<comment type="subunit">
    <text evidence="4 8">Homodimer.</text>
</comment>
<feature type="domain" description="3-hydroxyacyl-CoA dehydrogenase C-terminal" evidence="10">
    <location>
        <begin position="220"/>
        <end position="288"/>
    </location>
</feature>
<dbReference type="InterPro" id="IPR026578">
    <property type="entry name" value="L-carnitine_dehydrogenase"/>
</dbReference>
<dbReference type="InterPro" id="IPR013328">
    <property type="entry name" value="6PGD_dom2"/>
</dbReference>
<dbReference type="EMBL" id="BAABAZ010000004">
    <property type="protein sequence ID" value="GAA4283474.1"/>
    <property type="molecule type" value="Genomic_DNA"/>
</dbReference>